<dbReference type="AlphaFoldDB" id="A0A9Q3GGZ0"/>
<organism evidence="2 3">
    <name type="scientific">Austropuccinia psidii MF-1</name>
    <dbReference type="NCBI Taxonomy" id="1389203"/>
    <lineage>
        <taxon>Eukaryota</taxon>
        <taxon>Fungi</taxon>
        <taxon>Dikarya</taxon>
        <taxon>Basidiomycota</taxon>
        <taxon>Pucciniomycotina</taxon>
        <taxon>Pucciniomycetes</taxon>
        <taxon>Pucciniales</taxon>
        <taxon>Sphaerophragmiaceae</taxon>
        <taxon>Austropuccinia</taxon>
    </lineage>
</organism>
<dbReference type="Proteomes" id="UP000765509">
    <property type="component" value="Unassembled WGS sequence"/>
</dbReference>
<protein>
    <submittedName>
        <fullName evidence="2">Uncharacterized protein</fullName>
    </submittedName>
</protein>
<accession>A0A9Q3GGZ0</accession>
<proteinExistence type="predicted"/>
<evidence type="ECO:0000313" key="2">
    <source>
        <dbReference type="EMBL" id="MBW0466809.1"/>
    </source>
</evidence>
<comment type="caution">
    <text evidence="2">The sequence shown here is derived from an EMBL/GenBank/DDBJ whole genome shotgun (WGS) entry which is preliminary data.</text>
</comment>
<sequence>MLTSYLLSAAFFCASVISEPLALAETPLNLTLEAFAKGQTQISQVQTQVAALCKEKNSAAIIQALTDVSSTIKEVSSDTGNLVKLAKASAKENEQKLLQCLSKFLLKLDVILTTIAANQDMLSGTKVQITAFFNQPLDKIIADFMSAQLNVAGIFYQYKAQLHFSVWEKFGLTFQKRIVN</sequence>
<name>A0A9Q3GGZ0_9BASI</name>
<keyword evidence="3" id="KW-1185">Reference proteome</keyword>
<feature type="signal peptide" evidence="1">
    <location>
        <begin position="1"/>
        <end position="24"/>
    </location>
</feature>
<keyword evidence="1" id="KW-0732">Signal</keyword>
<evidence type="ECO:0000313" key="3">
    <source>
        <dbReference type="Proteomes" id="UP000765509"/>
    </source>
</evidence>
<gene>
    <name evidence="2" type="ORF">O181_006524</name>
</gene>
<reference evidence="2" key="1">
    <citation type="submission" date="2021-03" db="EMBL/GenBank/DDBJ databases">
        <title>Draft genome sequence of rust myrtle Austropuccinia psidii MF-1, a brazilian biotype.</title>
        <authorList>
            <person name="Quecine M.C."/>
            <person name="Pachon D.M.R."/>
            <person name="Bonatelli M.L."/>
            <person name="Correr F.H."/>
            <person name="Franceschini L.M."/>
            <person name="Leite T.F."/>
            <person name="Margarido G.R.A."/>
            <person name="Almeida C.A."/>
            <person name="Ferrarezi J.A."/>
            <person name="Labate C.A."/>
        </authorList>
    </citation>
    <scope>NUCLEOTIDE SEQUENCE</scope>
    <source>
        <strain evidence="2">MF-1</strain>
    </source>
</reference>
<feature type="chain" id="PRO_5040311494" evidence="1">
    <location>
        <begin position="25"/>
        <end position="180"/>
    </location>
</feature>
<evidence type="ECO:0000256" key="1">
    <source>
        <dbReference type="SAM" id="SignalP"/>
    </source>
</evidence>
<dbReference type="EMBL" id="AVOT02001399">
    <property type="protein sequence ID" value="MBW0466809.1"/>
    <property type="molecule type" value="Genomic_DNA"/>
</dbReference>